<dbReference type="AlphaFoldDB" id="A0A166AJX2"/>
<dbReference type="Proteomes" id="UP000077266">
    <property type="component" value="Unassembled WGS sequence"/>
</dbReference>
<dbReference type="CDD" id="cd18808">
    <property type="entry name" value="SF1_C_Upf1"/>
    <property type="match status" value="1"/>
</dbReference>
<feature type="domain" description="DNA2/NAM7 helicase-like C-terminal" evidence="1">
    <location>
        <begin position="123"/>
        <end position="279"/>
    </location>
</feature>
<dbReference type="InterPro" id="IPR027417">
    <property type="entry name" value="P-loop_NTPase"/>
</dbReference>
<dbReference type="OrthoDB" id="6513042at2759"/>
<proteinExistence type="predicted"/>
<organism evidence="2 3">
    <name type="scientific">Exidia glandulosa HHB12029</name>
    <dbReference type="NCBI Taxonomy" id="1314781"/>
    <lineage>
        <taxon>Eukaryota</taxon>
        <taxon>Fungi</taxon>
        <taxon>Dikarya</taxon>
        <taxon>Basidiomycota</taxon>
        <taxon>Agaricomycotina</taxon>
        <taxon>Agaricomycetes</taxon>
        <taxon>Auriculariales</taxon>
        <taxon>Exidiaceae</taxon>
        <taxon>Exidia</taxon>
    </lineage>
</organism>
<dbReference type="PANTHER" id="PTHR10887">
    <property type="entry name" value="DNA2/NAM7 HELICASE FAMILY"/>
    <property type="match status" value="1"/>
</dbReference>
<reference evidence="2 3" key="1">
    <citation type="journal article" date="2016" name="Mol. Biol. Evol.">
        <title>Comparative Genomics of Early-Diverging Mushroom-Forming Fungi Provides Insights into the Origins of Lignocellulose Decay Capabilities.</title>
        <authorList>
            <person name="Nagy L.G."/>
            <person name="Riley R."/>
            <person name="Tritt A."/>
            <person name="Adam C."/>
            <person name="Daum C."/>
            <person name="Floudas D."/>
            <person name="Sun H."/>
            <person name="Yadav J.S."/>
            <person name="Pangilinan J."/>
            <person name="Larsson K.H."/>
            <person name="Matsuura K."/>
            <person name="Barry K."/>
            <person name="Labutti K."/>
            <person name="Kuo R."/>
            <person name="Ohm R.A."/>
            <person name="Bhattacharya S.S."/>
            <person name="Shirouzu T."/>
            <person name="Yoshinaga Y."/>
            <person name="Martin F.M."/>
            <person name="Grigoriev I.V."/>
            <person name="Hibbett D.S."/>
        </authorList>
    </citation>
    <scope>NUCLEOTIDE SEQUENCE [LARGE SCALE GENOMIC DNA]</scope>
    <source>
        <strain evidence="2 3">HHB12029</strain>
    </source>
</reference>
<dbReference type="GO" id="GO:0016604">
    <property type="term" value="C:nuclear body"/>
    <property type="evidence" value="ECO:0007669"/>
    <property type="project" value="TreeGrafter"/>
</dbReference>
<dbReference type="InterPro" id="IPR047187">
    <property type="entry name" value="SF1_C_Upf1"/>
</dbReference>
<evidence type="ECO:0000259" key="1">
    <source>
        <dbReference type="Pfam" id="PF13087"/>
    </source>
</evidence>
<dbReference type="SUPFAM" id="SSF52540">
    <property type="entry name" value="P-loop containing nucleoside triphosphate hydrolases"/>
    <property type="match status" value="1"/>
</dbReference>
<dbReference type="GO" id="GO:0001147">
    <property type="term" value="F:transcription termination site sequence-specific DNA binding"/>
    <property type="evidence" value="ECO:0007669"/>
    <property type="project" value="TreeGrafter"/>
</dbReference>
<dbReference type="Gene3D" id="3.40.50.300">
    <property type="entry name" value="P-loop containing nucleotide triphosphate hydrolases"/>
    <property type="match status" value="2"/>
</dbReference>
<gene>
    <name evidence="2" type="ORF">EXIGLDRAFT_614112</name>
</gene>
<dbReference type="InParanoid" id="A0A166AJX2"/>
<dbReference type="GO" id="GO:0006369">
    <property type="term" value="P:termination of RNA polymerase II transcription"/>
    <property type="evidence" value="ECO:0007669"/>
    <property type="project" value="TreeGrafter"/>
</dbReference>
<evidence type="ECO:0000313" key="2">
    <source>
        <dbReference type="EMBL" id="KZV92619.1"/>
    </source>
</evidence>
<keyword evidence="3" id="KW-1185">Reference proteome</keyword>
<evidence type="ECO:0000313" key="3">
    <source>
        <dbReference type="Proteomes" id="UP000077266"/>
    </source>
</evidence>
<sequence>MPQNIAEKLADLNFWDFKILVSYEFHFDWHEHIYEKIQQKVILSDEFPPTIVDVERALEGANVILCTLPMLSNYRVQASGFTTLVPVETLIVDEASQISLADYLVPASAFRHTLRKLVFVGDNQQHRLPPPLCRFISMHMYGGKLTAWNKHPVTTRNAACRFIHVPGGAETNVGTSWKNELEATACIAVARRLLSIGLKDFKVITPYDPQRDVIEKKLKAAGLPWKDTVFCVDSFQGNEAAHVIISVVRTSSPGFLKNVRRMNVMLSRCTRGMYICGSRTFLNGGVAQETLLGKMSREWGEGAWESVQDVLNRSKDGVA</sequence>
<dbReference type="EMBL" id="KV426005">
    <property type="protein sequence ID" value="KZV92619.1"/>
    <property type="molecule type" value="Genomic_DNA"/>
</dbReference>
<name>A0A166AJX2_EXIGL</name>
<dbReference type="Pfam" id="PF13087">
    <property type="entry name" value="AAA_12"/>
    <property type="match status" value="1"/>
</dbReference>
<dbReference type="PANTHER" id="PTHR10887:SF495">
    <property type="entry name" value="HELICASE SENATAXIN ISOFORM X1-RELATED"/>
    <property type="match status" value="1"/>
</dbReference>
<dbReference type="InterPro" id="IPR045055">
    <property type="entry name" value="DNA2/NAM7-like"/>
</dbReference>
<dbReference type="InterPro" id="IPR041679">
    <property type="entry name" value="DNA2/NAM7-like_C"/>
</dbReference>
<accession>A0A166AJX2</accession>
<protein>
    <recommendedName>
        <fullName evidence="1">DNA2/NAM7 helicase-like C-terminal domain-containing protein</fullName>
    </recommendedName>
</protein>
<dbReference type="STRING" id="1314781.A0A166AJX2"/>